<feature type="signal peptide" evidence="2">
    <location>
        <begin position="1"/>
        <end position="20"/>
    </location>
</feature>
<evidence type="ECO:0000256" key="2">
    <source>
        <dbReference type="SAM" id="SignalP"/>
    </source>
</evidence>
<comment type="caution">
    <text evidence="3">The sequence shown here is derived from an EMBL/GenBank/DDBJ whole genome shotgun (WGS) entry which is preliminary data.</text>
</comment>
<dbReference type="RefSeq" id="XP_067817269.1">
    <property type="nucleotide sequence ID" value="XM_067964085.1"/>
</dbReference>
<dbReference type="AlphaFoldDB" id="A0A976IDR5"/>
<sequence>MTFLLTAVATAAITIGPVQAHGFMKIPLAKFKKGSGSPSEWIVEIQPQWKGDWDAAKGDEGLVEIYKTLKVSKGVNDIRTMIDGDASLYGADCGKTDPNAAPETPPTMDNATFSRGIVHAGPCEIWLDDKLVLTNDDCQSAYGDGTQETISVFKPIDYSSCSSSGCMFRFYWLAFQRRDGKTIWQVYKNCVPLSGPVSGGDASTSKTFSYSQPDSPIDKSDSPSSEGYKSTDADTVTETEPPSLETPSALSQKCMSRH</sequence>
<gene>
    <name evidence="3" type="ORF">CCR75_006011</name>
</gene>
<dbReference type="OrthoDB" id="164290at2759"/>
<dbReference type="EMBL" id="SHOA02000005">
    <property type="protein sequence ID" value="TDH67770.1"/>
    <property type="molecule type" value="Genomic_DNA"/>
</dbReference>
<dbReference type="Proteomes" id="UP000294530">
    <property type="component" value="Unassembled WGS sequence"/>
</dbReference>
<protein>
    <recommendedName>
        <fullName evidence="5">Secreted protein</fullName>
    </recommendedName>
</protein>
<keyword evidence="2" id="KW-0732">Signal</keyword>
<keyword evidence="4" id="KW-1185">Reference proteome</keyword>
<organism evidence="3 4">
    <name type="scientific">Bremia lactucae</name>
    <name type="common">Lettuce downy mildew</name>
    <dbReference type="NCBI Taxonomy" id="4779"/>
    <lineage>
        <taxon>Eukaryota</taxon>
        <taxon>Sar</taxon>
        <taxon>Stramenopiles</taxon>
        <taxon>Oomycota</taxon>
        <taxon>Peronosporomycetes</taxon>
        <taxon>Peronosporales</taxon>
        <taxon>Peronosporaceae</taxon>
        <taxon>Bremia</taxon>
    </lineage>
</organism>
<accession>A0A976IDR5</accession>
<dbReference type="GeneID" id="94349756"/>
<evidence type="ECO:0000313" key="3">
    <source>
        <dbReference type="EMBL" id="TDH67770.1"/>
    </source>
</evidence>
<feature type="chain" id="PRO_5037984774" description="Secreted protein" evidence="2">
    <location>
        <begin position="21"/>
        <end position="258"/>
    </location>
</feature>
<dbReference type="KEGG" id="blac:94349756"/>
<feature type="compositionally biased region" description="Polar residues" evidence="1">
    <location>
        <begin position="201"/>
        <end position="210"/>
    </location>
</feature>
<proteinExistence type="predicted"/>
<evidence type="ECO:0008006" key="5">
    <source>
        <dbReference type="Google" id="ProtNLM"/>
    </source>
</evidence>
<feature type="compositionally biased region" description="Polar residues" evidence="1">
    <location>
        <begin position="233"/>
        <end position="258"/>
    </location>
</feature>
<evidence type="ECO:0000256" key="1">
    <source>
        <dbReference type="SAM" id="MobiDB-lite"/>
    </source>
</evidence>
<reference evidence="3 4" key="1">
    <citation type="journal article" date="2021" name="Genome Biol.">
        <title>AFLAP: assembly-free linkage analysis pipeline using k-mers from genome sequencing data.</title>
        <authorList>
            <person name="Fletcher K."/>
            <person name="Zhang L."/>
            <person name="Gil J."/>
            <person name="Han R."/>
            <person name="Cavanaugh K."/>
            <person name="Michelmore R."/>
        </authorList>
    </citation>
    <scope>NUCLEOTIDE SEQUENCE [LARGE SCALE GENOMIC DNA]</scope>
    <source>
        <strain evidence="3 4">SF5</strain>
    </source>
</reference>
<feature type="region of interest" description="Disordered" evidence="1">
    <location>
        <begin position="196"/>
        <end position="258"/>
    </location>
</feature>
<evidence type="ECO:0000313" key="4">
    <source>
        <dbReference type="Proteomes" id="UP000294530"/>
    </source>
</evidence>
<name>A0A976IDR5_BRELC</name>